<feature type="transmembrane region" description="Helical" evidence="1">
    <location>
        <begin position="312"/>
        <end position="329"/>
    </location>
</feature>
<keyword evidence="1" id="KW-1133">Transmembrane helix</keyword>
<dbReference type="GeneID" id="30963518"/>
<dbReference type="OrthoDB" id="3357002at2759"/>
<dbReference type="PANTHER" id="PTHR35184:SF1">
    <property type="entry name" value="INTEGRAL MEMBRANE PROTEIN"/>
    <property type="match status" value="1"/>
</dbReference>
<proteinExistence type="predicted"/>
<dbReference type="InterPro" id="IPR021460">
    <property type="entry name" value="DUF3112"/>
</dbReference>
<sequence>IISSMTNGAAPGTGSKLLVEQATKMFNGQIPDYVSQYALSQQRAIFGSYAHGNKDIIPSSIFAAVFALIGLLHLFIFIKNYSRAHKFYYSLALFFYSLLRFLGFLLRAIWANDTLKVEIGLASSILIVIPSIILAALNLAFSQRIFTWRHPKVGSSKPFWTLMLSIYTIVIGIVVMAIVADSVIVLYYLSEKHFTMCKNVARVASLFAVLFSCSASILIALAYIYKPGTSNQNFLIYQPWWIESFNLNYFVKKNSILQAEKVFINNPNFDFKKNVVRVIPSSLHHYTKIEDAAGMPDLGLEESPVLKHNHSIFLITLTTILLLISSIFRCVSCFIDQKVGNQSWIFRPVVMYIMFGVLEVIVNVLYILWRIDLRFYKPDRLPKSV</sequence>
<dbReference type="RefSeq" id="XP_020048708.1">
    <property type="nucleotide sequence ID" value="XM_020189882.1"/>
</dbReference>
<reference evidence="3" key="1">
    <citation type="submission" date="2016-05" db="EMBL/GenBank/DDBJ databases">
        <title>Comparative genomics of biotechnologically important yeasts.</title>
        <authorList>
            <consortium name="DOE Joint Genome Institute"/>
            <person name="Riley R."/>
            <person name="Haridas S."/>
            <person name="Wolfe K.H."/>
            <person name="Lopes M.R."/>
            <person name="Hittinger C.T."/>
            <person name="Goker M."/>
            <person name="Salamov A."/>
            <person name="Wisecaver J."/>
            <person name="Long T.M."/>
            <person name="Aerts A.L."/>
            <person name="Barry K."/>
            <person name="Choi C."/>
            <person name="Clum A."/>
            <person name="Coughlan A.Y."/>
            <person name="Deshpande S."/>
            <person name="Douglass A.P."/>
            <person name="Hanson S.J."/>
            <person name="Klenk H.-P."/>
            <person name="Labutti K."/>
            <person name="Lapidus A."/>
            <person name="Lindquist E."/>
            <person name="Lipzen A."/>
            <person name="Meier-Kolthoff J.P."/>
            <person name="Ohm R.A."/>
            <person name="Otillar R.P."/>
            <person name="Pangilinan J."/>
            <person name="Peng Y."/>
            <person name="Rokas A."/>
            <person name="Rosa C.A."/>
            <person name="Scheuner C."/>
            <person name="Sibirny A.A."/>
            <person name="Slot J.C."/>
            <person name="Stielow J.B."/>
            <person name="Sun H."/>
            <person name="Kurtzman C.P."/>
            <person name="Blackwell M."/>
            <person name="Grigoriev I.V."/>
            <person name="Jeffries T.W."/>
        </authorList>
    </citation>
    <scope>NUCLEOTIDE SEQUENCE [LARGE SCALE GENOMIC DNA]</scope>
    <source>
        <strain evidence="3">DSM 1968</strain>
    </source>
</reference>
<evidence type="ECO:0000313" key="2">
    <source>
        <dbReference type="EMBL" id="ODV62401.1"/>
    </source>
</evidence>
<accession>A0A1D2VLC6</accession>
<dbReference type="Proteomes" id="UP000095038">
    <property type="component" value="Unassembled WGS sequence"/>
</dbReference>
<keyword evidence="1" id="KW-0812">Transmembrane</keyword>
<gene>
    <name evidence="2" type="ORF">ASCRUDRAFT_25019</name>
</gene>
<keyword evidence="1" id="KW-0472">Membrane</keyword>
<dbReference type="EMBL" id="KV454477">
    <property type="protein sequence ID" value="ODV62401.1"/>
    <property type="molecule type" value="Genomic_DNA"/>
</dbReference>
<evidence type="ECO:0000256" key="1">
    <source>
        <dbReference type="SAM" id="Phobius"/>
    </source>
</evidence>
<evidence type="ECO:0000313" key="3">
    <source>
        <dbReference type="Proteomes" id="UP000095038"/>
    </source>
</evidence>
<feature type="transmembrane region" description="Helical" evidence="1">
    <location>
        <begin position="121"/>
        <end position="141"/>
    </location>
</feature>
<dbReference type="PANTHER" id="PTHR35184">
    <property type="entry name" value="YALI0C10208P"/>
    <property type="match status" value="1"/>
</dbReference>
<organism evidence="2 3">
    <name type="scientific">Ascoidea rubescens DSM 1968</name>
    <dbReference type="NCBI Taxonomy" id="1344418"/>
    <lineage>
        <taxon>Eukaryota</taxon>
        <taxon>Fungi</taxon>
        <taxon>Dikarya</taxon>
        <taxon>Ascomycota</taxon>
        <taxon>Saccharomycotina</taxon>
        <taxon>Saccharomycetes</taxon>
        <taxon>Ascoideaceae</taxon>
        <taxon>Ascoidea</taxon>
    </lineage>
</organism>
<feature type="transmembrane region" description="Helical" evidence="1">
    <location>
        <begin position="56"/>
        <end position="78"/>
    </location>
</feature>
<feature type="non-terminal residue" evidence="2">
    <location>
        <position position="385"/>
    </location>
</feature>
<feature type="transmembrane region" description="Helical" evidence="1">
    <location>
        <begin position="87"/>
        <end position="109"/>
    </location>
</feature>
<dbReference type="Pfam" id="PF11309">
    <property type="entry name" value="DUF3112"/>
    <property type="match status" value="1"/>
</dbReference>
<protein>
    <submittedName>
        <fullName evidence="2">Uncharacterized protein</fullName>
    </submittedName>
</protein>
<name>A0A1D2VLC6_9ASCO</name>
<feature type="non-terminal residue" evidence="2">
    <location>
        <position position="1"/>
    </location>
</feature>
<feature type="transmembrane region" description="Helical" evidence="1">
    <location>
        <begin position="349"/>
        <end position="369"/>
    </location>
</feature>
<dbReference type="InParanoid" id="A0A1D2VLC6"/>
<dbReference type="AlphaFoldDB" id="A0A1D2VLC6"/>
<feature type="transmembrane region" description="Helical" evidence="1">
    <location>
        <begin position="201"/>
        <end position="225"/>
    </location>
</feature>
<feature type="transmembrane region" description="Helical" evidence="1">
    <location>
        <begin position="162"/>
        <end position="189"/>
    </location>
</feature>
<keyword evidence="3" id="KW-1185">Reference proteome</keyword>
<dbReference type="STRING" id="1344418.A0A1D2VLC6"/>